<name>A0ABP0XJB1_9BRYO</name>
<dbReference type="EMBL" id="OZ020104">
    <property type="protein sequence ID" value="CAK9279170.1"/>
    <property type="molecule type" value="Genomic_DNA"/>
</dbReference>
<evidence type="ECO:0000313" key="2">
    <source>
        <dbReference type="Proteomes" id="UP001497444"/>
    </source>
</evidence>
<organism evidence="1 2">
    <name type="scientific">Sphagnum jensenii</name>
    <dbReference type="NCBI Taxonomy" id="128206"/>
    <lineage>
        <taxon>Eukaryota</taxon>
        <taxon>Viridiplantae</taxon>
        <taxon>Streptophyta</taxon>
        <taxon>Embryophyta</taxon>
        <taxon>Bryophyta</taxon>
        <taxon>Sphagnophytina</taxon>
        <taxon>Sphagnopsida</taxon>
        <taxon>Sphagnales</taxon>
        <taxon>Sphagnaceae</taxon>
        <taxon>Sphagnum</taxon>
    </lineage>
</organism>
<reference evidence="1" key="1">
    <citation type="submission" date="2024-02" db="EMBL/GenBank/DDBJ databases">
        <authorList>
            <consortium name="ELIXIR-Norway"/>
            <consortium name="Elixir Norway"/>
        </authorList>
    </citation>
    <scope>NUCLEOTIDE SEQUENCE</scope>
</reference>
<accession>A0ABP0XJB1</accession>
<dbReference type="Proteomes" id="UP001497444">
    <property type="component" value="Chromosome 9"/>
</dbReference>
<keyword evidence="2" id="KW-1185">Reference proteome</keyword>
<proteinExistence type="predicted"/>
<gene>
    <name evidence="1" type="ORF">CSSPJE1EN1_LOCUS24648</name>
</gene>
<sequence>MAALSCLRERQKTTRRTSRCSLERSGATSHNNDAARSIAVLHVLLRRCSAASRGAASYDVAALQAATLCNVATLQTATLCNVATLRRCKLQRCGAAARVATTLRRYAWLQRCGATTRVAATLWRCSLYGYDVATLQLTWL</sequence>
<evidence type="ECO:0000313" key="1">
    <source>
        <dbReference type="EMBL" id="CAK9279170.1"/>
    </source>
</evidence>
<protein>
    <submittedName>
        <fullName evidence="1">Uncharacterized protein</fullName>
    </submittedName>
</protein>